<sequence length="233" mass="24433">MPSGPTARLGASARRASLTAAGASACKCTRAAPSLPPARDACDADNSASQAYQATSLCPSMSPDILPNQAMPPRLVLPPLPTLPAGLYSAPPAGAGGGGGARGAGGARCTPPCGRQVRRLLSPRPPRADNEQPMLLTCDDSLGYEYPFTLRLVDRGGMWCGRCPWSRLCRGWPHRQPPASLLIYIFSLTPAGTPLSEKRVSSTASVESDTDSGLPDKHSRQYSSDVSICVRCE</sequence>
<name>A0A8S4DNX2_PLUXY</name>
<dbReference type="AlphaFoldDB" id="A0A8S4DNX2"/>
<organism evidence="2 3">
    <name type="scientific">Plutella xylostella</name>
    <name type="common">Diamondback moth</name>
    <name type="synonym">Plutella maculipennis</name>
    <dbReference type="NCBI Taxonomy" id="51655"/>
    <lineage>
        <taxon>Eukaryota</taxon>
        <taxon>Metazoa</taxon>
        <taxon>Ecdysozoa</taxon>
        <taxon>Arthropoda</taxon>
        <taxon>Hexapoda</taxon>
        <taxon>Insecta</taxon>
        <taxon>Pterygota</taxon>
        <taxon>Neoptera</taxon>
        <taxon>Endopterygota</taxon>
        <taxon>Lepidoptera</taxon>
        <taxon>Glossata</taxon>
        <taxon>Ditrysia</taxon>
        <taxon>Yponomeutoidea</taxon>
        <taxon>Plutellidae</taxon>
        <taxon>Plutella</taxon>
    </lineage>
</organism>
<dbReference type="Proteomes" id="UP000653454">
    <property type="component" value="Unassembled WGS sequence"/>
</dbReference>
<dbReference type="EMBL" id="CAJHNJ030000008">
    <property type="protein sequence ID" value="CAG9103748.1"/>
    <property type="molecule type" value="Genomic_DNA"/>
</dbReference>
<evidence type="ECO:0000313" key="2">
    <source>
        <dbReference type="EMBL" id="CAG9103748.1"/>
    </source>
</evidence>
<comment type="caution">
    <text evidence="2">The sequence shown here is derived from an EMBL/GenBank/DDBJ whole genome shotgun (WGS) entry which is preliminary data.</text>
</comment>
<protein>
    <submittedName>
        <fullName evidence="2">(diamondback moth) hypothetical protein</fullName>
    </submittedName>
</protein>
<feature type="region of interest" description="Disordered" evidence="1">
    <location>
        <begin position="196"/>
        <end position="220"/>
    </location>
</feature>
<evidence type="ECO:0000313" key="3">
    <source>
        <dbReference type="Proteomes" id="UP000653454"/>
    </source>
</evidence>
<proteinExistence type="predicted"/>
<gene>
    <name evidence="2" type="ORF">PLXY2_LOCUS3050</name>
</gene>
<evidence type="ECO:0000256" key="1">
    <source>
        <dbReference type="SAM" id="MobiDB-lite"/>
    </source>
</evidence>
<accession>A0A8S4DNX2</accession>
<reference evidence="2" key="1">
    <citation type="submission" date="2020-11" db="EMBL/GenBank/DDBJ databases">
        <authorList>
            <person name="Whiteford S."/>
        </authorList>
    </citation>
    <scope>NUCLEOTIDE SEQUENCE</scope>
</reference>
<keyword evidence="3" id="KW-1185">Reference proteome</keyword>